<protein>
    <submittedName>
        <fullName evidence="3">XapX domain-containing protein</fullName>
    </submittedName>
</protein>
<sequence>MNGKFIAGLLLGFAIGFGCRAFGVPVPAPPVLVGALLVVAMTSGYMLADRALVRREARHRRDCGGPTGHGVRSDRP</sequence>
<evidence type="ECO:0000256" key="1">
    <source>
        <dbReference type="SAM" id="Phobius"/>
    </source>
</evidence>
<reference evidence="2 4" key="2">
    <citation type="submission" date="2020-08" db="EMBL/GenBank/DDBJ databases">
        <title>Streptomycin resistant and MDR strain, P. mexicana.</title>
        <authorList>
            <person name="Ganesh-kumar S."/>
            <person name="Zhe T."/>
            <person name="Yu Z."/>
            <person name="Min Y."/>
        </authorList>
    </citation>
    <scope>NUCLEOTIDE SEQUENCE [LARGE SCALE GENOMIC DNA]</scope>
    <source>
        <strain evidence="2 4">GTZY</strain>
    </source>
</reference>
<evidence type="ECO:0000313" key="4">
    <source>
        <dbReference type="Proteomes" id="UP000515506"/>
    </source>
</evidence>
<evidence type="ECO:0000313" key="5">
    <source>
        <dbReference type="Proteomes" id="UP000515838"/>
    </source>
</evidence>
<reference evidence="3 5" key="1">
    <citation type="submission" date="2020-08" db="EMBL/GenBank/DDBJ databases">
        <title>Streptomycin Non-resistant strain, P. mexicana.</title>
        <authorList>
            <person name="Ganesh-Kumar S."/>
            <person name="Zhe T."/>
            <person name="Yu Z."/>
            <person name="Min Y."/>
        </authorList>
    </citation>
    <scope>NUCLEOTIDE SEQUENCE [LARGE SCALE GENOMIC DNA]</scope>
    <source>
        <strain evidence="3 5">GTZY2</strain>
    </source>
</reference>
<dbReference type="EMBL" id="CP060731">
    <property type="protein sequence ID" value="QNN77424.1"/>
    <property type="molecule type" value="Genomic_DNA"/>
</dbReference>
<name>A0A7G6UR56_PSEMX</name>
<evidence type="ECO:0000313" key="2">
    <source>
        <dbReference type="EMBL" id="QND81503.1"/>
    </source>
</evidence>
<evidence type="ECO:0000313" key="3">
    <source>
        <dbReference type="EMBL" id="QNN77424.1"/>
    </source>
</evidence>
<dbReference type="InterPro" id="IPR020017">
    <property type="entry name" value="XapX_domain"/>
</dbReference>
<dbReference type="EMBL" id="CP060028">
    <property type="protein sequence ID" value="QND81503.1"/>
    <property type="molecule type" value="Genomic_DNA"/>
</dbReference>
<keyword evidence="1" id="KW-0812">Transmembrane</keyword>
<feature type="transmembrane region" description="Helical" evidence="1">
    <location>
        <begin position="31"/>
        <end position="48"/>
    </location>
</feature>
<dbReference type="PROSITE" id="PS51257">
    <property type="entry name" value="PROKAR_LIPOPROTEIN"/>
    <property type="match status" value="1"/>
</dbReference>
<dbReference type="Proteomes" id="UP000515838">
    <property type="component" value="Chromosome"/>
</dbReference>
<dbReference type="AlphaFoldDB" id="A0A7G6UR56"/>
<proteinExistence type="predicted"/>
<organism evidence="3 5">
    <name type="scientific">Pseudoxanthomonas mexicana</name>
    <dbReference type="NCBI Taxonomy" id="128785"/>
    <lineage>
        <taxon>Bacteria</taxon>
        <taxon>Pseudomonadati</taxon>
        <taxon>Pseudomonadota</taxon>
        <taxon>Gammaproteobacteria</taxon>
        <taxon>Lysobacterales</taxon>
        <taxon>Lysobacteraceae</taxon>
        <taxon>Pseudoxanthomonas</taxon>
    </lineage>
</organism>
<keyword evidence="1" id="KW-1133">Transmembrane helix</keyword>
<dbReference type="GeneID" id="81472518"/>
<keyword evidence="1" id="KW-0472">Membrane</keyword>
<accession>A0A7G6UR56</accession>
<dbReference type="NCBIfam" id="TIGR03510">
    <property type="entry name" value="XapX"/>
    <property type="match status" value="1"/>
</dbReference>
<dbReference type="Proteomes" id="UP000515506">
    <property type="component" value="Chromosome"/>
</dbReference>
<dbReference type="RefSeq" id="WP_185896581.1">
    <property type="nucleotide sequence ID" value="NZ_CP060028.1"/>
</dbReference>
<gene>
    <name evidence="2" type="ORF">H4W19_07070</name>
    <name evidence="3" type="ORF">IAE60_16140</name>
</gene>
<keyword evidence="4" id="KW-1185">Reference proteome</keyword>